<organism evidence="2 3">
    <name type="scientific">Lichenibacterium ramalinae</name>
    <dbReference type="NCBI Taxonomy" id="2316527"/>
    <lineage>
        <taxon>Bacteria</taxon>
        <taxon>Pseudomonadati</taxon>
        <taxon>Pseudomonadota</taxon>
        <taxon>Alphaproteobacteria</taxon>
        <taxon>Hyphomicrobiales</taxon>
        <taxon>Lichenihabitantaceae</taxon>
        <taxon>Lichenibacterium</taxon>
    </lineage>
</organism>
<keyword evidence="3" id="KW-1185">Reference proteome</keyword>
<sequence length="343" mass="35643">MPPTVDAMLRSLAPLDPDLHAEALSGPPDPARHDALAARVPALAGLVSSQAADPPAVPSVLRVAAWNAERLKHLAASAALLDRAGADIALLSEVDLGMARSGNRDTAAVLAALLGMDHVYGVEFVELGLGDARETRWHAGERNAAGFHGNAILSRFRLADAFMVRLDDGGAWFGAAASAAQRRLGSRMALAARLADAPRPLWVVEVHLESRSTPELRAAQMRRLLAALSERIGDAPCVIGGDLNTLALPRGDALPEAALRDPSVLEPLFAAAAAAGFAWAGSNTADVTSRTRPDGAPLPPFTRIDWLLVRGVSARAPATVPALGPDGLAISDHDLVAVTIAAP</sequence>
<keyword evidence="2" id="KW-0540">Nuclease</keyword>
<dbReference type="Pfam" id="PF03372">
    <property type="entry name" value="Exo_endo_phos"/>
    <property type="match status" value="1"/>
</dbReference>
<dbReference type="GO" id="GO:0004527">
    <property type="term" value="F:exonuclease activity"/>
    <property type="evidence" value="ECO:0007669"/>
    <property type="project" value="UniProtKB-KW"/>
</dbReference>
<evidence type="ECO:0000313" key="3">
    <source>
        <dbReference type="Proteomes" id="UP000289411"/>
    </source>
</evidence>
<evidence type="ECO:0000313" key="2">
    <source>
        <dbReference type="EMBL" id="RYB03987.1"/>
    </source>
</evidence>
<reference evidence="2 3" key="1">
    <citation type="submission" date="2018-09" db="EMBL/GenBank/DDBJ databases">
        <authorList>
            <person name="Grouzdev D.S."/>
            <person name="Krutkina M.S."/>
        </authorList>
    </citation>
    <scope>NUCLEOTIDE SEQUENCE [LARGE SCALE GENOMIC DNA]</scope>
    <source>
        <strain evidence="2 3">RmlP001</strain>
    </source>
</reference>
<dbReference type="Gene3D" id="3.60.10.10">
    <property type="entry name" value="Endonuclease/exonuclease/phosphatase"/>
    <property type="match status" value="1"/>
</dbReference>
<dbReference type="Proteomes" id="UP000289411">
    <property type="component" value="Unassembled WGS sequence"/>
</dbReference>
<dbReference type="SUPFAM" id="SSF56219">
    <property type="entry name" value="DNase I-like"/>
    <property type="match status" value="1"/>
</dbReference>
<dbReference type="GO" id="GO:0004519">
    <property type="term" value="F:endonuclease activity"/>
    <property type="evidence" value="ECO:0007669"/>
    <property type="project" value="UniProtKB-KW"/>
</dbReference>
<keyword evidence="2" id="KW-0378">Hydrolase</keyword>
<dbReference type="InterPro" id="IPR005135">
    <property type="entry name" value="Endo/exonuclease/phosphatase"/>
</dbReference>
<protein>
    <submittedName>
        <fullName evidence="2">Endonuclease/exonuclease/phosphatase family protein</fullName>
    </submittedName>
</protein>
<dbReference type="OrthoDB" id="8047712at2"/>
<gene>
    <name evidence="2" type="ORF">D3272_15480</name>
</gene>
<feature type="domain" description="Endonuclease/exonuclease/phosphatase" evidence="1">
    <location>
        <begin position="66"/>
        <end position="333"/>
    </location>
</feature>
<dbReference type="RefSeq" id="WP_129220108.1">
    <property type="nucleotide sequence ID" value="NZ_QYBC01000012.1"/>
</dbReference>
<keyword evidence="2" id="KW-0255">Endonuclease</keyword>
<evidence type="ECO:0000259" key="1">
    <source>
        <dbReference type="Pfam" id="PF03372"/>
    </source>
</evidence>
<keyword evidence="2" id="KW-0269">Exonuclease</keyword>
<accession>A0A4Q2RCN3</accession>
<comment type="caution">
    <text evidence="2">The sequence shown here is derived from an EMBL/GenBank/DDBJ whole genome shotgun (WGS) entry which is preliminary data.</text>
</comment>
<proteinExistence type="predicted"/>
<dbReference type="AlphaFoldDB" id="A0A4Q2RCN3"/>
<dbReference type="InterPro" id="IPR036691">
    <property type="entry name" value="Endo/exonu/phosph_ase_sf"/>
</dbReference>
<dbReference type="EMBL" id="QYBC01000012">
    <property type="protein sequence ID" value="RYB03987.1"/>
    <property type="molecule type" value="Genomic_DNA"/>
</dbReference>
<name>A0A4Q2RCN3_9HYPH</name>
<reference evidence="2 3" key="2">
    <citation type="submission" date="2019-02" db="EMBL/GenBank/DDBJ databases">
        <title>'Lichenibacterium ramalinii' gen. nov. sp. nov., 'Lichenibacterium minor' gen. nov. sp. nov.</title>
        <authorList>
            <person name="Pankratov T."/>
        </authorList>
    </citation>
    <scope>NUCLEOTIDE SEQUENCE [LARGE SCALE GENOMIC DNA]</scope>
    <source>
        <strain evidence="2 3">RmlP001</strain>
    </source>
</reference>